<evidence type="ECO:0000256" key="1">
    <source>
        <dbReference type="SAM" id="MobiDB-lite"/>
    </source>
</evidence>
<dbReference type="SMART" id="SM00248">
    <property type="entry name" value="ANK"/>
    <property type="match status" value="5"/>
</dbReference>
<dbReference type="PROSITE" id="PS50088">
    <property type="entry name" value="ANK_REPEAT"/>
    <property type="match status" value="4"/>
</dbReference>
<evidence type="ECO:0000313" key="2">
    <source>
        <dbReference type="EMBL" id="CAH1787124.1"/>
    </source>
</evidence>
<comment type="caution">
    <text evidence="2">The sequence shown here is derived from an EMBL/GenBank/DDBJ whole genome shotgun (WGS) entry which is preliminary data.</text>
</comment>
<feature type="region of interest" description="Disordered" evidence="1">
    <location>
        <begin position="389"/>
        <end position="473"/>
    </location>
</feature>
<dbReference type="Pfam" id="PF12796">
    <property type="entry name" value="Ank_2"/>
    <property type="match status" value="1"/>
</dbReference>
<dbReference type="Gene3D" id="1.25.40.20">
    <property type="entry name" value="Ankyrin repeat-containing domain"/>
    <property type="match status" value="1"/>
</dbReference>
<feature type="region of interest" description="Disordered" evidence="1">
    <location>
        <begin position="307"/>
        <end position="331"/>
    </location>
</feature>
<reference evidence="2" key="1">
    <citation type="submission" date="2022-03" db="EMBL/GenBank/DDBJ databases">
        <authorList>
            <person name="Martin C."/>
        </authorList>
    </citation>
    <scope>NUCLEOTIDE SEQUENCE</scope>
</reference>
<name>A0A8J1XTI0_OWEFU</name>
<protein>
    <submittedName>
        <fullName evidence="2">Uncharacterized protein</fullName>
    </submittedName>
</protein>
<dbReference type="EMBL" id="CAIIXF020000006">
    <property type="protein sequence ID" value="CAH1787124.1"/>
    <property type="molecule type" value="Genomic_DNA"/>
</dbReference>
<dbReference type="PROSITE" id="PS50297">
    <property type="entry name" value="ANK_REP_REGION"/>
    <property type="match status" value="4"/>
</dbReference>
<dbReference type="PANTHER" id="PTHR24193:SF121">
    <property type="entry name" value="ADA2A-CONTAINING COMPLEX COMPONENT 3, ISOFORM D"/>
    <property type="match status" value="1"/>
</dbReference>
<dbReference type="InterPro" id="IPR050663">
    <property type="entry name" value="Ankyrin-SOCS_Box"/>
</dbReference>
<feature type="compositionally biased region" description="Low complexity" evidence="1">
    <location>
        <begin position="436"/>
        <end position="446"/>
    </location>
</feature>
<dbReference type="Proteomes" id="UP000749559">
    <property type="component" value="Unassembled WGS sequence"/>
</dbReference>
<gene>
    <name evidence="2" type="ORF">OFUS_LOCUS12887</name>
</gene>
<dbReference type="GO" id="GO:0045944">
    <property type="term" value="P:positive regulation of transcription by RNA polymerase II"/>
    <property type="evidence" value="ECO:0007669"/>
    <property type="project" value="TreeGrafter"/>
</dbReference>
<dbReference type="PANTHER" id="PTHR24193">
    <property type="entry name" value="ANKYRIN REPEAT PROTEIN"/>
    <property type="match status" value="1"/>
</dbReference>
<dbReference type="GO" id="GO:0005634">
    <property type="term" value="C:nucleus"/>
    <property type="evidence" value="ECO:0007669"/>
    <property type="project" value="TreeGrafter"/>
</dbReference>
<dbReference type="Pfam" id="PF13637">
    <property type="entry name" value="Ank_4"/>
    <property type="match status" value="1"/>
</dbReference>
<dbReference type="AlphaFoldDB" id="A0A8J1XTI0"/>
<sequence>MACICAPYTCSPSLTPTTARFARDLAYYIESNDCLSIEGLFSQIDDKGKLRDIISAEIPIDYYGRGTCLHLASWLGYTDILQFLFKTKVRANLPQSDGRIPLHAAAEAGHTDTVKFLINRFNIERHIKVSIQDRRGQTALHKACHGGHADTVKLLIWCGARVNIKDIHGQTPLHKAIHGDKLSLIEFLVVNGAKVNKQDRIGRTALHLATAEGKDNIAEFLVAMGADLDITNKSRNTPLDLCDRELRHKLKRIMQRASFLIDQASSKPHKNKKKAILEGMKETPLISKLRNLVTSTPTKDLRYQLMSGSSRNLSKSTPHLPSSNTIYSSDSTLCDEKPKEVYKPRFRKKKDYSPPTQKLYIPKRQTDTESIISESVSTAYESGYYADPELESTDQEGGFDASPYLEGPKPWSPMHRFNTILSPRYDDSDSDDGGFKRSSSTKSSPTKTKRPEFNKNGYKQIENTNHHLYGTLL</sequence>
<dbReference type="GO" id="GO:0000976">
    <property type="term" value="F:transcription cis-regulatory region binding"/>
    <property type="evidence" value="ECO:0007669"/>
    <property type="project" value="TreeGrafter"/>
</dbReference>
<organism evidence="2 3">
    <name type="scientific">Owenia fusiformis</name>
    <name type="common">Polychaete worm</name>
    <dbReference type="NCBI Taxonomy" id="6347"/>
    <lineage>
        <taxon>Eukaryota</taxon>
        <taxon>Metazoa</taxon>
        <taxon>Spiralia</taxon>
        <taxon>Lophotrochozoa</taxon>
        <taxon>Annelida</taxon>
        <taxon>Polychaeta</taxon>
        <taxon>Sedentaria</taxon>
        <taxon>Canalipalpata</taxon>
        <taxon>Sabellida</taxon>
        <taxon>Oweniida</taxon>
        <taxon>Oweniidae</taxon>
        <taxon>Owenia</taxon>
    </lineage>
</organism>
<dbReference type="PRINTS" id="PR01415">
    <property type="entry name" value="ANKYRIN"/>
</dbReference>
<dbReference type="OrthoDB" id="7464126at2759"/>
<dbReference type="InterPro" id="IPR002110">
    <property type="entry name" value="Ankyrin_rpt"/>
</dbReference>
<accession>A0A8J1XTI0</accession>
<keyword evidence="3" id="KW-1185">Reference proteome</keyword>
<proteinExistence type="predicted"/>
<dbReference type="InterPro" id="IPR036770">
    <property type="entry name" value="Ankyrin_rpt-contain_sf"/>
</dbReference>
<evidence type="ECO:0000313" key="3">
    <source>
        <dbReference type="Proteomes" id="UP000749559"/>
    </source>
</evidence>
<dbReference type="SUPFAM" id="SSF48403">
    <property type="entry name" value="Ankyrin repeat"/>
    <property type="match status" value="1"/>
</dbReference>